<proteinExistence type="predicted"/>
<organism evidence="2 3">
    <name type="scientific">Euroglyphus maynei</name>
    <name type="common">Mayne's house dust mite</name>
    <dbReference type="NCBI Taxonomy" id="6958"/>
    <lineage>
        <taxon>Eukaryota</taxon>
        <taxon>Metazoa</taxon>
        <taxon>Ecdysozoa</taxon>
        <taxon>Arthropoda</taxon>
        <taxon>Chelicerata</taxon>
        <taxon>Arachnida</taxon>
        <taxon>Acari</taxon>
        <taxon>Acariformes</taxon>
        <taxon>Sarcoptiformes</taxon>
        <taxon>Astigmata</taxon>
        <taxon>Psoroptidia</taxon>
        <taxon>Analgoidea</taxon>
        <taxon>Pyroglyphidae</taxon>
        <taxon>Pyroglyphinae</taxon>
        <taxon>Euroglyphus</taxon>
    </lineage>
</organism>
<sequence>METIPASINNRHSAAFTASGVTSPTSPTSATDDLTHDQQARKGQHQRKPIGGIAVLPPMEMKRIEDQRRTPTSPNESKLKSPSSDRQEVCVFFGKLFDILFSIRFDNLIL</sequence>
<dbReference type="AlphaFoldDB" id="A0A1Y3B353"/>
<feature type="compositionally biased region" description="Low complexity" evidence="1">
    <location>
        <begin position="17"/>
        <end position="32"/>
    </location>
</feature>
<dbReference type="Proteomes" id="UP000194236">
    <property type="component" value="Unassembled WGS sequence"/>
</dbReference>
<feature type="compositionally biased region" description="Polar residues" evidence="1">
    <location>
        <begin position="1"/>
        <end position="12"/>
    </location>
</feature>
<reference evidence="2 3" key="1">
    <citation type="submission" date="2017-03" db="EMBL/GenBank/DDBJ databases">
        <title>Genome Survey of Euroglyphus maynei.</title>
        <authorList>
            <person name="Arlian L.G."/>
            <person name="Morgan M.S."/>
            <person name="Rider S.D."/>
        </authorList>
    </citation>
    <scope>NUCLEOTIDE SEQUENCE [LARGE SCALE GENOMIC DNA]</scope>
    <source>
        <strain evidence="2">Arlian Lab</strain>
        <tissue evidence="2">Whole body</tissue>
    </source>
</reference>
<comment type="caution">
    <text evidence="2">The sequence shown here is derived from an EMBL/GenBank/DDBJ whole genome shotgun (WGS) entry which is preliminary data.</text>
</comment>
<feature type="region of interest" description="Disordered" evidence="1">
    <location>
        <begin position="1"/>
        <end position="86"/>
    </location>
</feature>
<feature type="compositionally biased region" description="Basic and acidic residues" evidence="1">
    <location>
        <begin position="77"/>
        <end position="86"/>
    </location>
</feature>
<evidence type="ECO:0000256" key="1">
    <source>
        <dbReference type="SAM" id="MobiDB-lite"/>
    </source>
</evidence>
<accession>A0A1Y3B353</accession>
<feature type="compositionally biased region" description="Basic and acidic residues" evidence="1">
    <location>
        <begin position="60"/>
        <end position="69"/>
    </location>
</feature>
<gene>
    <name evidence="2" type="ORF">BLA29_011465</name>
</gene>
<protein>
    <submittedName>
        <fullName evidence="2">Uncharacterized protein</fullName>
    </submittedName>
</protein>
<evidence type="ECO:0000313" key="3">
    <source>
        <dbReference type="Proteomes" id="UP000194236"/>
    </source>
</evidence>
<name>A0A1Y3B353_EURMA</name>
<evidence type="ECO:0000313" key="2">
    <source>
        <dbReference type="EMBL" id="OTF73745.1"/>
    </source>
</evidence>
<dbReference type="EMBL" id="MUJZ01050319">
    <property type="protein sequence ID" value="OTF73745.1"/>
    <property type="molecule type" value="Genomic_DNA"/>
</dbReference>
<keyword evidence="3" id="KW-1185">Reference proteome</keyword>